<organism evidence="6 7">
    <name type="scientific">Nocardia nova SH22a</name>
    <dbReference type="NCBI Taxonomy" id="1415166"/>
    <lineage>
        <taxon>Bacteria</taxon>
        <taxon>Bacillati</taxon>
        <taxon>Actinomycetota</taxon>
        <taxon>Actinomycetes</taxon>
        <taxon>Mycobacteriales</taxon>
        <taxon>Nocardiaceae</taxon>
        <taxon>Nocardia</taxon>
    </lineage>
</organism>
<dbReference type="HOGENOM" id="CLU_019602_18_1_11"/>
<feature type="domain" description="Solute-binding protein family 3/N-terminal" evidence="5">
    <location>
        <begin position="70"/>
        <end position="296"/>
    </location>
</feature>
<dbReference type="KEGG" id="nno:NONO_c24840"/>
<dbReference type="eggNOG" id="COG0834">
    <property type="taxonomic scope" value="Bacteria"/>
</dbReference>
<proteinExistence type="inferred from homology"/>
<reference evidence="6 7" key="1">
    <citation type="journal article" date="2014" name="Appl. Environ. Microbiol.">
        <title>Insights into the Microbial Degradation of Rubber and Gutta-Percha by Analysis of the Complete Genome of Nocardia nova SH22a.</title>
        <authorList>
            <person name="Luo Q."/>
            <person name="Hiessl S."/>
            <person name="Poehlein A."/>
            <person name="Daniel R."/>
            <person name="Steinbuchel A."/>
        </authorList>
    </citation>
    <scope>NUCLEOTIDE SEQUENCE [LARGE SCALE GENOMIC DNA]</scope>
    <source>
        <strain evidence="6">SH22a</strain>
    </source>
</reference>
<protein>
    <submittedName>
        <fullName evidence="6">Transporter</fullName>
    </submittedName>
</protein>
<name>W5TDN1_9NOCA</name>
<dbReference type="PATRIC" id="fig|1415166.3.peg.2537"/>
<dbReference type="InterPro" id="IPR018313">
    <property type="entry name" value="SBP_3_CS"/>
</dbReference>
<evidence type="ECO:0000256" key="2">
    <source>
        <dbReference type="ARBA" id="ARBA00010333"/>
    </source>
</evidence>
<evidence type="ECO:0000256" key="1">
    <source>
        <dbReference type="ARBA" id="ARBA00004196"/>
    </source>
</evidence>
<dbReference type="OrthoDB" id="9762169at2"/>
<keyword evidence="3" id="KW-0732">Signal</keyword>
<gene>
    <name evidence="6" type="ORF">NONO_c24840</name>
</gene>
<dbReference type="CDD" id="cd01004">
    <property type="entry name" value="PBP2_MidA_like"/>
    <property type="match status" value="1"/>
</dbReference>
<accession>W5TDN1</accession>
<dbReference type="EMBL" id="CP006850">
    <property type="protein sequence ID" value="AHH17279.1"/>
    <property type="molecule type" value="Genomic_DNA"/>
</dbReference>
<dbReference type="PROSITE" id="PS51257">
    <property type="entry name" value="PROKAR_LIPOPROTEIN"/>
    <property type="match status" value="1"/>
</dbReference>
<dbReference type="Gene3D" id="3.40.190.10">
    <property type="entry name" value="Periplasmic binding protein-like II"/>
    <property type="match status" value="2"/>
</dbReference>
<comment type="subcellular location">
    <subcellularLocation>
        <location evidence="1">Cell envelope</location>
    </subcellularLocation>
</comment>
<dbReference type="Proteomes" id="UP000019150">
    <property type="component" value="Chromosome"/>
</dbReference>
<dbReference type="STRING" id="1415166.NONO_c24840"/>
<dbReference type="InterPro" id="IPR001638">
    <property type="entry name" value="Solute-binding_3/MltF_N"/>
</dbReference>
<evidence type="ECO:0000256" key="4">
    <source>
        <dbReference type="RuleBase" id="RU003744"/>
    </source>
</evidence>
<dbReference type="PANTHER" id="PTHR35936">
    <property type="entry name" value="MEMBRANE-BOUND LYTIC MUREIN TRANSGLYCOSYLASE F"/>
    <property type="match status" value="1"/>
</dbReference>
<evidence type="ECO:0000256" key="3">
    <source>
        <dbReference type="ARBA" id="ARBA00022729"/>
    </source>
</evidence>
<comment type="similarity">
    <text evidence="2 4">Belongs to the bacterial solute-binding protein 3 family.</text>
</comment>
<dbReference type="PROSITE" id="PS01039">
    <property type="entry name" value="SBP_BACTERIAL_3"/>
    <property type="match status" value="1"/>
</dbReference>
<keyword evidence="7" id="KW-1185">Reference proteome</keyword>
<evidence type="ECO:0000313" key="7">
    <source>
        <dbReference type="Proteomes" id="UP000019150"/>
    </source>
</evidence>
<dbReference type="SUPFAM" id="SSF53850">
    <property type="entry name" value="Periplasmic binding protein-like II"/>
    <property type="match status" value="1"/>
</dbReference>
<dbReference type="SMART" id="SM00062">
    <property type="entry name" value="PBPb"/>
    <property type="match status" value="1"/>
</dbReference>
<dbReference type="AlphaFoldDB" id="W5TDN1"/>
<dbReference type="GO" id="GO:0030313">
    <property type="term" value="C:cell envelope"/>
    <property type="evidence" value="ECO:0007669"/>
    <property type="project" value="UniProtKB-SubCell"/>
</dbReference>
<dbReference type="Pfam" id="PF00497">
    <property type="entry name" value="SBP_bac_3"/>
    <property type="match status" value="1"/>
</dbReference>
<dbReference type="RefSeq" id="WP_025348755.1">
    <property type="nucleotide sequence ID" value="NZ_CP006850.1"/>
</dbReference>
<sequence length="309" mass="32689">MAKTEGCVSARLGLRGYVLRAATLIVGAVVLITGCVDNTEDESPKVPKVPVAKVESIAARLPPKIAQSGRLVVGVNVPYQPNEYRDPHTGQIIGFDVDLMDAIAAVLGVRADYQESDFEKIIPALEAGTVDVGMSSFTDNLTRQKTVDFVDYFSAGIQWAQRKGHPIDPDDACGKKVAVQRTTTEDIDEIPAKSKACTDAGKPAIHKMSYDEQSAASTALVLGQVDAMSADSPVTAYAIKRNADTIEPAGQLFDAAPYGWPVPKGSPLAPVLQAALQHLIDSGVYRTIAQNWGVEAGTVTTAVINGAKG</sequence>
<dbReference type="PANTHER" id="PTHR35936:SF17">
    <property type="entry name" value="ARGININE-BINDING EXTRACELLULAR PROTEIN ARTP"/>
    <property type="match status" value="1"/>
</dbReference>
<evidence type="ECO:0000259" key="5">
    <source>
        <dbReference type="SMART" id="SM00062"/>
    </source>
</evidence>
<evidence type="ECO:0000313" key="6">
    <source>
        <dbReference type="EMBL" id="AHH17279.1"/>
    </source>
</evidence>